<reference evidence="1" key="1">
    <citation type="submission" date="2014-12" db="EMBL/GenBank/DDBJ databases">
        <title>Insight into the proteome of Arion vulgaris.</title>
        <authorList>
            <person name="Aradska J."/>
            <person name="Bulat T."/>
            <person name="Smidak R."/>
            <person name="Sarate P."/>
            <person name="Gangsoo J."/>
            <person name="Sialana F."/>
            <person name="Bilban M."/>
            <person name="Lubec G."/>
        </authorList>
    </citation>
    <scope>NUCLEOTIDE SEQUENCE</scope>
    <source>
        <tissue evidence="1">Skin</tissue>
    </source>
</reference>
<dbReference type="AlphaFoldDB" id="A0A0B6ZWC1"/>
<accession>A0A0B6ZWC1</accession>
<dbReference type="EMBL" id="HACG01025802">
    <property type="protein sequence ID" value="CEK72667.1"/>
    <property type="molecule type" value="Transcribed_RNA"/>
</dbReference>
<evidence type="ECO:0000313" key="1">
    <source>
        <dbReference type="EMBL" id="CEK72667.1"/>
    </source>
</evidence>
<sequence>MLQITVFGIGFKIVLGSVDPDSKHLHDTHTFSDFSLICSKKTVVGMGLLASPKNVSQNGIGDSHIICKKSIPHNLQQMFCSHLICFTAGCNEYDSVVLE</sequence>
<protein>
    <submittedName>
        <fullName evidence="1">Uncharacterized protein</fullName>
    </submittedName>
</protein>
<organism evidence="1">
    <name type="scientific">Arion vulgaris</name>
    <dbReference type="NCBI Taxonomy" id="1028688"/>
    <lineage>
        <taxon>Eukaryota</taxon>
        <taxon>Metazoa</taxon>
        <taxon>Spiralia</taxon>
        <taxon>Lophotrochozoa</taxon>
        <taxon>Mollusca</taxon>
        <taxon>Gastropoda</taxon>
        <taxon>Heterobranchia</taxon>
        <taxon>Euthyneura</taxon>
        <taxon>Panpulmonata</taxon>
        <taxon>Eupulmonata</taxon>
        <taxon>Stylommatophora</taxon>
        <taxon>Helicina</taxon>
        <taxon>Arionoidea</taxon>
        <taxon>Arionidae</taxon>
        <taxon>Arion</taxon>
    </lineage>
</organism>
<name>A0A0B6ZWC1_9EUPU</name>
<gene>
    <name evidence="1" type="primary">ORF83414</name>
</gene>
<proteinExistence type="predicted"/>